<gene>
    <name evidence="1" type="ORF">BLSMQ_1651</name>
</gene>
<dbReference type="PATRIC" id="fig|1703.10.peg.1696"/>
<protein>
    <submittedName>
        <fullName evidence="1">Amino acid transporter</fullName>
    </submittedName>
</protein>
<dbReference type="EMBL" id="CP017150">
    <property type="protein sequence ID" value="AOP53361.1"/>
    <property type="molecule type" value="Genomic_DNA"/>
</dbReference>
<dbReference type="RefSeq" id="WP_069599987.1">
    <property type="nucleotide sequence ID" value="NZ_CP017150.1"/>
</dbReference>
<dbReference type="Proteomes" id="UP000094793">
    <property type="component" value="Chromosome"/>
</dbReference>
<dbReference type="AlphaFoldDB" id="A0A1D7W2W2"/>
<name>A0A1D7W2W2_BREAU</name>
<accession>A0A1D7W2W2</accession>
<dbReference type="KEGG" id="blin:BLSMQ_1651"/>
<evidence type="ECO:0000313" key="1">
    <source>
        <dbReference type="EMBL" id="AOP53361.1"/>
    </source>
</evidence>
<dbReference type="OrthoDB" id="4804036at2"/>
<sequence>MMKFGFVADGVFKLLVVVALCAFLPAVESFLLAPRWLAITAIVLLFLSAATEISYGARRGEKRYVKYLAIFDSLWVVSTIIAVILALVGSPAAGLVWFGYTALGSLAIAIVFTTGANGPDFAEDEASGGSTAASD</sequence>
<proteinExistence type="predicted"/>
<dbReference type="eggNOG" id="ENOG5030HM2">
    <property type="taxonomic scope" value="Bacteria"/>
</dbReference>
<organism evidence="1 2">
    <name type="scientific">Brevibacterium aurantiacum</name>
    <dbReference type="NCBI Taxonomy" id="273384"/>
    <lineage>
        <taxon>Bacteria</taxon>
        <taxon>Bacillati</taxon>
        <taxon>Actinomycetota</taxon>
        <taxon>Actinomycetes</taxon>
        <taxon>Micrococcales</taxon>
        <taxon>Brevibacteriaceae</taxon>
        <taxon>Brevibacterium</taxon>
    </lineage>
</organism>
<reference evidence="2" key="1">
    <citation type="submission" date="2016-09" db="EMBL/GenBank/DDBJ databases">
        <title>Complete Genome Sequence of Brevibacterium linens SMQ-1335.</title>
        <authorList>
            <person name="de Melo A.G."/>
            <person name="Labrie S.J."/>
            <person name="Dumaresq J."/>
            <person name="Roberts R.J."/>
            <person name="Tremblay D.M."/>
            <person name="Moineau S."/>
        </authorList>
    </citation>
    <scope>NUCLEOTIDE SEQUENCE [LARGE SCALE GENOMIC DNA]</scope>
    <source>
        <strain evidence="2">SMQ-1335</strain>
    </source>
</reference>
<evidence type="ECO:0000313" key="2">
    <source>
        <dbReference type="Proteomes" id="UP000094793"/>
    </source>
</evidence>